<protein>
    <submittedName>
        <fullName evidence="4">TM2 domain-containing protein</fullName>
    </submittedName>
</protein>
<proteinExistence type="predicted"/>
<dbReference type="STRING" id="1171373.PACID_16840"/>
<dbReference type="InterPro" id="IPR014905">
    <property type="entry name" value="HIRAN"/>
</dbReference>
<dbReference type="Gene3D" id="3.30.70.2330">
    <property type="match status" value="1"/>
</dbReference>
<dbReference type="eggNOG" id="ENOG5031KMU">
    <property type="taxonomic scope" value="Bacteria"/>
</dbReference>
<dbReference type="HOGENOM" id="CLU_695654_0_0_11"/>
<name>K7S4G6_ACIA4</name>
<evidence type="ECO:0000256" key="1">
    <source>
        <dbReference type="ARBA" id="ARBA00022723"/>
    </source>
</evidence>
<dbReference type="GO" id="GO:0008270">
    <property type="term" value="F:zinc ion binding"/>
    <property type="evidence" value="ECO:0007669"/>
    <property type="project" value="InterPro"/>
</dbReference>
<dbReference type="Proteomes" id="UP000000214">
    <property type="component" value="Chromosome"/>
</dbReference>
<dbReference type="GO" id="GO:0016818">
    <property type="term" value="F:hydrolase activity, acting on acid anhydrides, in phosphorus-containing anhydrides"/>
    <property type="evidence" value="ECO:0007669"/>
    <property type="project" value="InterPro"/>
</dbReference>
<dbReference type="PATRIC" id="fig|1171373.8.peg.1664"/>
<keyword evidence="2" id="KW-0378">Hydrolase</keyword>
<organism evidence="4 5">
    <name type="scientific">Acidipropionibacterium acidipropionici (strain ATCC 4875 / DSM 20272 / JCM 6432 / NBRC 12425 / NCIMB 8070 / 4)</name>
    <name type="common">Propionibacterium acidipropionici</name>
    <dbReference type="NCBI Taxonomy" id="1171373"/>
    <lineage>
        <taxon>Bacteria</taxon>
        <taxon>Bacillati</taxon>
        <taxon>Actinomycetota</taxon>
        <taxon>Actinomycetes</taxon>
        <taxon>Propionibacteriales</taxon>
        <taxon>Propionibacteriaceae</taxon>
        <taxon>Acidipropionibacterium</taxon>
    </lineage>
</organism>
<dbReference type="Pfam" id="PF08797">
    <property type="entry name" value="HIRAN"/>
    <property type="match status" value="1"/>
</dbReference>
<evidence type="ECO:0000313" key="4">
    <source>
        <dbReference type="EMBL" id="AFV89492.1"/>
    </source>
</evidence>
<evidence type="ECO:0000313" key="5">
    <source>
        <dbReference type="Proteomes" id="UP000000214"/>
    </source>
</evidence>
<dbReference type="EMBL" id="CP003493">
    <property type="protein sequence ID" value="AFV89492.1"/>
    <property type="molecule type" value="Genomic_DNA"/>
</dbReference>
<evidence type="ECO:0000256" key="2">
    <source>
        <dbReference type="ARBA" id="ARBA00022801"/>
    </source>
</evidence>
<sequence length="391" mass="43312">MWGRKKISDEVGLAGPDTRAAADRRPLLHDMDLWTKGDWPRVDVVGEFFHKAAYRRILPSPVPRDGTDISVRAHLIPEPGNRHDPNAVAVSVDGLTIGHLAKEIAPEYQPMLIDLNQRGRAAVVTCHIHANEFSDGQSGRPNLYVSAALVLDEPWMCLPINAEPSAPFALLPYGSAVQARKEEEHKEVLAAYLDDHGERWAWGTLHRIEVGGARTQKAVVEIHLDGRTVGELTPAMSEKYLPVVDELQSCGRLTAARVIVKGNRVRADVILHAMKANELTKEWLDSNLAEVIASPRRQADSEPVAEQADVLAKPLRGVQPLAPAPGPLPVEMRVAHPATHRYRFNTPPGWQDPPPDWCPPSGWKPPASWPPAPDRWTFWSVIEEGSHSYEM</sequence>
<dbReference type="RefSeq" id="WP_015070397.1">
    <property type="nucleotide sequence ID" value="NC_019395.1"/>
</dbReference>
<feature type="domain" description="HIRAN" evidence="3">
    <location>
        <begin position="69"/>
        <end position="131"/>
    </location>
</feature>
<dbReference type="GO" id="GO:0003676">
    <property type="term" value="F:nucleic acid binding"/>
    <property type="evidence" value="ECO:0007669"/>
    <property type="project" value="InterPro"/>
</dbReference>
<dbReference type="KEGG" id="pbo:PACID_16840"/>
<dbReference type="AlphaFoldDB" id="K7S4G6"/>
<keyword evidence="1" id="KW-0479">Metal-binding</keyword>
<gene>
    <name evidence="4" type="ordered locus">PACID_16840</name>
</gene>
<evidence type="ECO:0000259" key="3">
    <source>
        <dbReference type="Pfam" id="PF08797"/>
    </source>
</evidence>
<reference evidence="4 5" key="1">
    <citation type="journal article" date="2012" name="BMC Genomics">
        <title>The genome sequence of Propionibacterium acidipropionici provides insights into its biotechnological and industrial potential.</title>
        <authorList>
            <person name="Parizzi L.P."/>
            <person name="Grassi M.C."/>
            <person name="Llerena L.A."/>
            <person name="Carazzolle M.F."/>
            <person name="Queiroz V.L."/>
            <person name="Lunardi I."/>
            <person name="Zeidler A.F."/>
            <person name="Teixeira P.J."/>
            <person name="Mieczkowski P."/>
            <person name="Rincones J."/>
            <person name="Pereira G.A."/>
        </authorList>
    </citation>
    <scope>NUCLEOTIDE SEQUENCE [LARGE SCALE GENOMIC DNA]</scope>
    <source>
        <strain evidence="5">ATCC 4875 / DSM 20272 / JCM 6432 / NBRC 12425 / NCIMB 8070</strain>
    </source>
</reference>
<accession>K7S4G6</accession>